<organism evidence="2 3">
    <name type="scientific">Phytophthora palmivora</name>
    <dbReference type="NCBI Taxonomy" id="4796"/>
    <lineage>
        <taxon>Eukaryota</taxon>
        <taxon>Sar</taxon>
        <taxon>Stramenopiles</taxon>
        <taxon>Oomycota</taxon>
        <taxon>Peronosporomycetes</taxon>
        <taxon>Peronosporales</taxon>
        <taxon>Peronosporaceae</taxon>
        <taxon>Phytophthora</taxon>
    </lineage>
</organism>
<dbReference type="Proteomes" id="UP000237271">
    <property type="component" value="Unassembled WGS sequence"/>
</dbReference>
<dbReference type="EMBL" id="NCKW01007830">
    <property type="protein sequence ID" value="POM69687.1"/>
    <property type="molecule type" value="Genomic_DNA"/>
</dbReference>
<protein>
    <submittedName>
        <fullName evidence="2">Uncharacterized protein</fullName>
    </submittedName>
</protein>
<reference evidence="2 3" key="1">
    <citation type="journal article" date="2017" name="Genome Biol. Evol.">
        <title>Phytophthora megakarya and P. palmivora, closely related causal agents of cacao black pod rot, underwent increases in genome sizes and gene numbers by different mechanisms.</title>
        <authorList>
            <person name="Ali S.S."/>
            <person name="Shao J."/>
            <person name="Lary D.J."/>
            <person name="Kronmiller B."/>
            <person name="Shen D."/>
            <person name="Strem M.D."/>
            <person name="Amoako-Attah I."/>
            <person name="Akrofi A.Y."/>
            <person name="Begoude B.A."/>
            <person name="Ten Hoopen G.M."/>
            <person name="Coulibaly K."/>
            <person name="Kebe B.I."/>
            <person name="Melnick R.L."/>
            <person name="Guiltinan M.J."/>
            <person name="Tyler B.M."/>
            <person name="Meinhardt L.W."/>
            <person name="Bailey B.A."/>
        </authorList>
    </citation>
    <scope>NUCLEOTIDE SEQUENCE [LARGE SCALE GENOMIC DNA]</scope>
    <source>
        <strain evidence="3">sbr112.9</strain>
    </source>
</reference>
<keyword evidence="3" id="KW-1185">Reference proteome</keyword>
<keyword evidence="1" id="KW-0175">Coiled coil</keyword>
<comment type="caution">
    <text evidence="2">The sequence shown here is derived from an EMBL/GenBank/DDBJ whole genome shotgun (WGS) entry which is preliminary data.</text>
</comment>
<feature type="coiled-coil region" evidence="1">
    <location>
        <begin position="127"/>
        <end position="164"/>
    </location>
</feature>
<evidence type="ECO:0000313" key="3">
    <source>
        <dbReference type="Proteomes" id="UP000237271"/>
    </source>
</evidence>
<accession>A0A2P4XVV7</accession>
<evidence type="ECO:0000313" key="2">
    <source>
        <dbReference type="EMBL" id="POM69687.1"/>
    </source>
</evidence>
<gene>
    <name evidence="2" type="ORF">PHPALM_14014</name>
</gene>
<sequence>MSGASQVASNTMRTTQVLLSRMESNQAHLGQQVQQAFHAIQALAVRGSPSEGQSSLSVPDLEVICRRGHLLLFQLPGHLRYHERLMQLALKSHILRWSPRESSSKSAGSNVKRKAEAEKVAWVADVQKILSAQLEAFRQKIQSLEEARNRDQETIRDLKNVQEMRSRNTPATHPQVQDTRVTYGSDSATQIKSEPTRVTMYPPPGSAIKGYAGERRDIKCDSDFPNSSGRLFSV</sequence>
<name>A0A2P4XVV7_9STRA</name>
<dbReference type="AlphaFoldDB" id="A0A2P4XVV7"/>
<dbReference type="OrthoDB" id="129918at2759"/>
<proteinExistence type="predicted"/>
<evidence type="ECO:0000256" key="1">
    <source>
        <dbReference type="SAM" id="Coils"/>
    </source>
</evidence>